<dbReference type="Proteomes" id="UP000236291">
    <property type="component" value="Unassembled WGS sequence"/>
</dbReference>
<gene>
    <name evidence="1" type="ORF">L195_g001185</name>
</gene>
<keyword evidence="1" id="KW-0489">Methyltransferase</keyword>
<dbReference type="GO" id="GO:0032259">
    <property type="term" value="P:methylation"/>
    <property type="evidence" value="ECO:0007669"/>
    <property type="project" value="UniProtKB-KW"/>
</dbReference>
<keyword evidence="1" id="KW-0808">Transferase</keyword>
<reference evidence="1 2" key="2">
    <citation type="journal article" date="2017" name="Front. Plant Sci.">
        <title>Gene Classification and Mining of Molecular Markers Useful in Red Clover (Trifolium pratense) Breeding.</title>
        <authorList>
            <person name="Istvanek J."/>
            <person name="Dluhosova J."/>
            <person name="Dluhos P."/>
            <person name="Patkova L."/>
            <person name="Nedelnik J."/>
            <person name="Repkova J."/>
        </authorList>
    </citation>
    <scope>NUCLEOTIDE SEQUENCE [LARGE SCALE GENOMIC DNA]</scope>
    <source>
        <strain evidence="2">cv. Tatra</strain>
        <tissue evidence="1">Young leaves</tissue>
    </source>
</reference>
<sequence>MMALDASTFETLIPSRFISFTLPNPISSHSHDSLLRVAVLDSPLTHSPPPHVAAMLVPQGRESDWIFSTKSGHLQLLFTSPQPISRFILIGNQFHHRTADDSYQEKFQVWSKPLLLALSPKSLFINGIIPDIPILIYEDNIVSSVVIHQCVSSHVGEMLVENVEIKTKNFRREFRRRLRFKRMPNLIQTEVLIVPETDYSDSSLNSVIIGDAKFMLDLQVLVHPYLAPMVASLSLISEYIEGRIRSGLRPKALCLGVGGGALLTFMAIQLGFEVIGVDSDKEVLKVAKNYFGLDDSEFLHVIVGDAVKYIKKLAYRGKHNNKSSFADSESDGFDPLQNGDEVTHKFDVVMVDLDSGDIVDGISSPPLEFVRKRVLLAAKLVLSEFGILAINVISPSQSFYDNLVNHFQKVFHELYKIDVGNGENFILIATVSPQVFSVGDCSDSFLLRLKSVIPETYINSIRKI</sequence>
<comment type="caution">
    <text evidence="1">The sequence shown here is derived from an EMBL/GenBank/DDBJ whole genome shotgun (WGS) entry which is preliminary data.</text>
</comment>
<dbReference type="Gramene" id="Tp57577_TGAC_v2_mRNA23483">
    <property type="protein sequence ID" value="Tp57577_TGAC_v2_mRNA23483"/>
    <property type="gene ID" value="Tp57577_TGAC_v2_gene22706"/>
</dbReference>
<organism evidence="1 2">
    <name type="scientific">Trifolium pratense</name>
    <name type="common">Red clover</name>
    <dbReference type="NCBI Taxonomy" id="57577"/>
    <lineage>
        <taxon>Eukaryota</taxon>
        <taxon>Viridiplantae</taxon>
        <taxon>Streptophyta</taxon>
        <taxon>Embryophyta</taxon>
        <taxon>Tracheophyta</taxon>
        <taxon>Spermatophyta</taxon>
        <taxon>Magnoliopsida</taxon>
        <taxon>eudicotyledons</taxon>
        <taxon>Gunneridae</taxon>
        <taxon>Pentapetalae</taxon>
        <taxon>rosids</taxon>
        <taxon>fabids</taxon>
        <taxon>Fabales</taxon>
        <taxon>Fabaceae</taxon>
        <taxon>Papilionoideae</taxon>
        <taxon>50 kb inversion clade</taxon>
        <taxon>NPAAA clade</taxon>
        <taxon>Hologalegina</taxon>
        <taxon>IRL clade</taxon>
        <taxon>Trifolieae</taxon>
        <taxon>Trifolium</taxon>
    </lineage>
</organism>
<evidence type="ECO:0000313" key="2">
    <source>
        <dbReference type="Proteomes" id="UP000236291"/>
    </source>
</evidence>
<dbReference type="AlphaFoldDB" id="A0A2K3NNZ8"/>
<dbReference type="GO" id="GO:0008168">
    <property type="term" value="F:methyltransferase activity"/>
    <property type="evidence" value="ECO:0007669"/>
    <property type="project" value="UniProtKB-KW"/>
</dbReference>
<name>A0A2K3NNZ8_TRIPR</name>
<dbReference type="Gene3D" id="3.40.50.150">
    <property type="entry name" value="Vaccinia Virus protein VP39"/>
    <property type="match status" value="1"/>
</dbReference>
<dbReference type="STRING" id="57577.A0A2K3NNZ8"/>
<evidence type="ECO:0000313" key="1">
    <source>
        <dbReference type="EMBL" id="PNY04758.1"/>
    </source>
</evidence>
<reference evidence="1 2" key="1">
    <citation type="journal article" date="2014" name="Am. J. Bot.">
        <title>Genome assembly and annotation for red clover (Trifolium pratense; Fabaceae).</title>
        <authorList>
            <person name="Istvanek J."/>
            <person name="Jaros M."/>
            <person name="Krenek A."/>
            <person name="Repkova J."/>
        </authorList>
    </citation>
    <scope>NUCLEOTIDE SEQUENCE [LARGE SCALE GENOMIC DNA]</scope>
    <source>
        <strain evidence="2">cv. Tatra</strain>
        <tissue evidence="1">Young leaves</tissue>
    </source>
</reference>
<dbReference type="OrthoDB" id="411785at2759"/>
<dbReference type="InterPro" id="IPR029063">
    <property type="entry name" value="SAM-dependent_MTases_sf"/>
</dbReference>
<dbReference type="CDD" id="cd02440">
    <property type="entry name" value="AdoMet_MTases"/>
    <property type="match status" value="1"/>
</dbReference>
<proteinExistence type="predicted"/>
<dbReference type="SUPFAM" id="SSF53335">
    <property type="entry name" value="S-adenosyl-L-methionine-dependent methyltransferases"/>
    <property type="match status" value="1"/>
</dbReference>
<protein>
    <submittedName>
        <fullName evidence="1">Methyltransferase 13-like protein</fullName>
    </submittedName>
</protein>
<accession>A0A2K3NNZ8</accession>
<dbReference type="EMBL" id="ASHM01000462">
    <property type="protein sequence ID" value="PNY04758.1"/>
    <property type="molecule type" value="Genomic_DNA"/>
</dbReference>